<dbReference type="PANTHER" id="PTHR33705:SF2">
    <property type="entry name" value="PHOSPHOCARRIER PROTEIN NPR"/>
    <property type="match status" value="1"/>
</dbReference>
<dbReference type="Gene3D" id="3.30.1340.10">
    <property type="entry name" value="HPr-like"/>
    <property type="match status" value="1"/>
</dbReference>
<dbReference type="RefSeq" id="WP_071544965.1">
    <property type="nucleotide sequence ID" value="NZ_LKAQ01000004.1"/>
</dbReference>
<dbReference type="GO" id="GO:0016740">
    <property type="term" value="F:transferase activity"/>
    <property type="evidence" value="ECO:0007669"/>
    <property type="project" value="UniProtKB-KW"/>
</dbReference>
<dbReference type="GO" id="GO:0009401">
    <property type="term" value="P:phosphoenolpyruvate-dependent sugar phosphotransferase system"/>
    <property type="evidence" value="ECO:0007669"/>
    <property type="project" value="UniProtKB-KW"/>
</dbReference>
<dbReference type="PRINTS" id="PR00107">
    <property type="entry name" value="PHOSPHOCPHPR"/>
</dbReference>
<name>A0A1J5N1D6_9BACT</name>
<dbReference type="Proteomes" id="UP000181901">
    <property type="component" value="Unassembled WGS sequence"/>
</dbReference>
<keyword evidence="6" id="KW-0808">Transferase</keyword>
<dbReference type="Pfam" id="PF00381">
    <property type="entry name" value="PTS-HPr"/>
    <property type="match status" value="1"/>
</dbReference>
<dbReference type="InterPro" id="IPR035895">
    <property type="entry name" value="HPr-like_sf"/>
</dbReference>
<protein>
    <submittedName>
        <fullName evidence="6">Phosphocarrier protein HPr</fullName>
        <ecNumber evidence="6">2.7.11.-</ecNumber>
    </submittedName>
</protein>
<comment type="caution">
    <text evidence="6">The sequence shown here is derived from an EMBL/GenBank/DDBJ whole genome shotgun (WGS) entry which is preliminary data.</text>
</comment>
<comment type="subcellular location">
    <subcellularLocation>
        <location evidence="1">Cytoplasm</location>
    </subcellularLocation>
</comment>
<dbReference type="PANTHER" id="PTHR33705">
    <property type="entry name" value="PHOSPHOCARRIER PROTEIN HPR"/>
    <property type="match status" value="1"/>
</dbReference>
<dbReference type="InterPro" id="IPR000032">
    <property type="entry name" value="HPr-like"/>
</dbReference>
<gene>
    <name evidence="6" type="primary">ptsH</name>
    <name evidence="6" type="ORF">BerOc1_01376</name>
</gene>
<proteinExistence type="inferred from homology"/>
<evidence type="ECO:0000259" key="5">
    <source>
        <dbReference type="PROSITE" id="PS51350"/>
    </source>
</evidence>
<sequence length="101" mass="10764">MTDENTMTDESPGYLSRKVVVSSDNGLHARPAGRLAQEAQTFDSEISLVVDDQTVDAKSILDILTLAAGPGNMVELRAKGADAKAALDRLEALFLNKFEGA</sequence>
<accession>A0A1J5N1D6</accession>
<comment type="similarity">
    <text evidence="2">Belongs to the HPr family.</text>
</comment>
<dbReference type="AlphaFoldDB" id="A0A1J5N1D6"/>
<dbReference type="NCBIfam" id="TIGR01003">
    <property type="entry name" value="PTS_HPr_family"/>
    <property type="match status" value="1"/>
</dbReference>
<dbReference type="InterPro" id="IPR050399">
    <property type="entry name" value="HPr"/>
</dbReference>
<evidence type="ECO:0000256" key="3">
    <source>
        <dbReference type="ARBA" id="ARBA00022490"/>
    </source>
</evidence>
<feature type="domain" description="HPr" evidence="5">
    <location>
        <begin position="14"/>
        <end position="101"/>
    </location>
</feature>
<evidence type="ECO:0000313" key="7">
    <source>
        <dbReference type="Proteomes" id="UP000181901"/>
    </source>
</evidence>
<evidence type="ECO:0000256" key="1">
    <source>
        <dbReference type="ARBA" id="ARBA00004496"/>
    </source>
</evidence>
<dbReference type="PROSITE" id="PS00589">
    <property type="entry name" value="PTS_HPR_SER"/>
    <property type="match status" value="1"/>
</dbReference>
<keyword evidence="4" id="KW-0598">Phosphotransferase system</keyword>
<dbReference type="EC" id="2.7.11.-" evidence="6"/>
<dbReference type="PROSITE" id="PS51350">
    <property type="entry name" value="PTS_HPR_DOM"/>
    <property type="match status" value="1"/>
</dbReference>
<keyword evidence="3" id="KW-0963">Cytoplasm</keyword>
<dbReference type="GO" id="GO:0005737">
    <property type="term" value="C:cytoplasm"/>
    <property type="evidence" value="ECO:0007669"/>
    <property type="project" value="UniProtKB-SubCell"/>
</dbReference>
<dbReference type="InterPro" id="IPR002114">
    <property type="entry name" value="PTS_HPr_Ser_P_site"/>
</dbReference>
<evidence type="ECO:0000256" key="2">
    <source>
        <dbReference type="ARBA" id="ARBA00010736"/>
    </source>
</evidence>
<dbReference type="EMBL" id="LKAQ01000004">
    <property type="protein sequence ID" value="OIQ49451.1"/>
    <property type="molecule type" value="Genomic_DNA"/>
</dbReference>
<keyword evidence="7" id="KW-1185">Reference proteome</keyword>
<evidence type="ECO:0000313" key="6">
    <source>
        <dbReference type="EMBL" id="OIQ49451.1"/>
    </source>
</evidence>
<dbReference type="OrthoDB" id="9798965at2"/>
<dbReference type="SUPFAM" id="SSF55594">
    <property type="entry name" value="HPr-like"/>
    <property type="match status" value="1"/>
</dbReference>
<evidence type="ECO:0000256" key="4">
    <source>
        <dbReference type="ARBA" id="ARBA00022683"/>
    </source>
</evidence>
<reference evidence="6 7" key="1">
    <citation type="submission" date="2015-09" db="EMBL/GenBank/DDBJ databases">
        <title>Genome of Desulfovibrio dechloracetivorans BerOc1, a mercury methylating strain isolated from highly hydrocarbons and metals contaminated coastal sediments.</title>
        <authorList>
            <person name="Goni Urriza M."/>
            <person name="Gassie C."/>
            <person name="Bouchez O."/>
            <person name="Klopp C."/>
            <person name="Ranchou-Peyruse A."/>
            <person name="Remy G."/>
        </authorList>
    </citation>
    <scope>NUCLEOTIDE SEQUENCE [LARGE SCALE GENOMIC DNA]</scope>
    <source>
        <strain evidence="6 7">BerOc1</strain>
    </source>
</reference>
<dbReference type="CDD" id="cd00367">
    <property type="entry name" value="PTS-HPr_like"/>
    <property type="match status" value="1"/>
</dbReference>
<organism evidence="6 7">
    <name type="scientific">Pseudodesulfovibrio hydrargyri</name>
    <dbReference type="NCBI Taxonomy" id="2125990"/>
    <lineage>
        <taxon>Bacteria</taxon>
        <taxon>Pseudomonadati</taxon>
        <taxon>Thermodesulfobacteriota</taxon>
        <taxon>Desulfovibrionia</taxon>
        <taxon>Desulfovibrionales</taxon>
        <taxon>Desulfovibrionaceae</taxon>
    </lineage>
</organism>